<evidence type="ECO:0000256" key="1">
    <source>
        <dbReference type="SAM" id="SignalP"/>
    </source>
</evidence>
<gene>
    <name evidence="2" type="ORF">Pla52o_53200</name>
</gene>
<feature type="signal peptide" evidence="1">
    <location>
        <begin position="1"/>
        <end position="40"/>
    </location>
</feature>
<keyword evidence="1" id="KW-0732">Signal</keyword>
<comment type="caution">
    <text evidence="2">The sequence shown here is derived from an EMBL/GenBank/DDBJ whole genome shotgun (WGS) entry which is preliminary data.</text>
</comment>
<keyword evidence="3" id="KW-1185">Reference proteome</keyword>
<dbReference type="SUPFAM" id="SSF51126">
    <property type="entry name" value="Pectin lyase-like"/>
    <property type="match status" value="1"/>
</dbReference>
<dbReference type="Proteomes" id="UP000316304">
    <property type="component" value="Unassembled WGS sequence"/>
</dbReference>
<dbReference type="Gene3D" id="2.160.20.10">
    <property type="entry name" value="Single-stranded right-handed beta-helix, Pectin lyase-like"/>
    <property type="match status" value="1"/>
</dbReference>
<dbReference type="SMART" id="SM00710">
    <property type="entry name" value="PbH1"/>
    <property type="match status" value="7"/>
</dbReference>
<feature type="chain" id="PRO_5023015442" evidence="1">
    <location>
        <begin position="41"/>
        <end position="682"/>
    </location>
</feature>
<sequence precursor="true">MKISPMTDHDKRYRTSCRTVAKRCAALAIVLMLSVTTGFAQTNDEAIQAALAVKPSVVKASWWGFDETESTQALQSAIDSGADKVIVQNMGKPWIVDKIQLASNQELYFEKDCVVLAKRGAFKGRNDNLFTARLKQNVTLNGDGATLRMWKADYHSDAYTNSEWRHCVSLLSCSNVKIHGLTLADSGGDGIYLGVAKRGVTNTDVHIKDVICDGNNRQGISVISAENLLIEDTVLKNTSGTAPQAGIDFEPNHPGEKVVNCVMRNCVAENNAGGAYVLYLRPLDATSTPISVRIENCVSRGNNAVSASITTANGGPQGAPEGLVEFINCRFEDSGRAGISVRDMPVNSCRVRFENCVLADASDEPKRATPILFAAAADSTQDLGGVEFVDCKLVEPVDRPLMSFTDYAGELKVLDVTGTLNVVRNGQQRAVPITEKLLDELMPTRTMKRIPRYDLNGVSFVPAFPDAELPSAKPRLTRQRKHGEYLVYANQGDEVQLNVRYVKVGSYAGSDMKIPVLDESGKRVSTLIAPFRQDTQCSFTAPSTGTFKLVCDPGGNSVHVDSPTHRLCLIGNDRPIAFIRTTGNFYFWVPGSVSEFGVKIYGAGTERVNAAVFDPSGAEVWAKENIDVPQVYEGKPRTAGKDEVWRIRIGRPTDGAFEDHYIDLRGVPNVLSYTPETLLKPK</sequence>
<accession>A0A5C6C259</accession>
<dbReference type="InterPro" id="IPR006626">
    <property type="entry name" value="PbH1"/>
</dbReference>
<dbReference type="InterPro" id="IPR011050">
    <property type="entry name" value="Pectin_lyase_fold/virulence"/>
</dbReference>
<reference evidence="2 3" key="1">
    <citation type="submission" date="2019-02" db="EMBL/GenBank/DDBJ databases">
        <title>Deep-cultivation of Planctomycetes and their phenomic and genomic characterization uncovers novel biology.</title>
        <authorList>
            <person name="Wiegand S."/>
            <person name="Jogler M."/>
            <person name="Boedeker C."/>
            <person name="Pinto D."/>
            <person name="Vollmers J."/>
            <person name="Rivas-Marin E."/>
            <person name="Kohn T."/>
            <person name="Peeters S.H."/>
            <person name="Heuer A."/>
            <person name="Rast P."/>
            <person name="Oberbeckmann S."/>
            <person name="Bunk B."/>
            <person name="Jeske O."/>
            <person name="Meyerdierks A."/>
            <person name="Storesund J.E."/>
            <person name="Kallscheuer N."/>
            <person name="Luecker S."/>
            <person name="Lage O.M."/>
            <person name="Pohl T."/>
            <person name="Merkel B.J."/>
            <person name="Hornburger P."/>
            <person name="Mueller R.-W."/>
            <person name="Bruemmer F."/>
            <person name="Labrenz M."/>
            <person name="Spormann A.M."/>
            <person name="Op Den Camp H."/>
            <person name="Overmann J."/>
            <person name="Amann R."/>
            <person name="Jetten M.S.M."/>
            <person name="Mascher T."/>
            <person name="Medema M.H."/>
            <person name="Devos D.P."/>
            <person name="Kaster A.-K."/>
            <person name="Ovreas L."/>
            <person name="Rohde M."/>
            <person name="Galperin M.Y."/>
            <person name="Jogler C."/>
        </authorList>
    </citation>
    <scope>NUCLEOTIDE SEQUENCE [LARGE SCALE GENOMIC DNA]</scope>
    <source>
        <strain evidence="2 3">Pla52o</strain>
    </source>
</reference>
<dbReference type="AlphaFoldDB" id="A0A5C6C259"/>
<protein>
    <submittedName>
        <fullName evidence="2">Uncharacterized protein</fullName>
    </submittedName>
</protein>
<organism evidence="2 3">
    <name type="scientific">Novipirellula galeiformis</name>
    <dbReference type="NCBI Taxonomy" id="2528004"/>
    <lineage>
        <taxon>Bacteria</taxon>
        <taxon>Pseudomonadati</taxon>
        <taxon>Planctomycetota</taxon>
        <taxon>Planctomycetia</taxon>
        <taxon>Pirellulales</taxon>
        <taxon>Pirellulaceae</taxon>
        <taxon>Novipirellula</taxon>
    </lineage>
</organism>
<proteinExistence type="predicted"/>
<name>A0A5C6C259_9BACT</name>
<evidence type="ECO:0000313" key="2">
    <source>
        <dbReference type="EMBL" id="TWU17314.1"/>
    </source>
</evidence>
<evidence type="ECO:0000313" key="3">
    <source>
        <dbReference type="Proteomes" id="UP000316304"/>
    </source>
</evidence>
<dbReference type="InterPro" id="IPR012334">
    <property type="entry name" value="Pectin_lyas_fold"/>
</dbReference>
<dbReference type="EMBL" id="SJPT01000013">
    <property type="protein sequence ID" value="TWU17314.1"/>
    <property type="molecule type" value="Genomic_DNA"/>
</dbReference>